<reference evidence="1" key="1">
    <citation type="journal article" date="2021" name="Microb. Physiol.">
        <title>Proteogenomic Insights into the Physiology of Marine, Sulfate-Reducing, Filamentous Desulfonema limicola and Desulfonema magnum.</title>
        <authorList>
            <person name="Schnaars V."/>
            <person name="Wohlbrand L."/>
            <person name="Scheve S."/>
            <person name="Hinrichs C."/>
            <person name="Reinhardt R."/>
            <person name="Rabus R."/>
        </authorList>
    </citation>
    <scope>NUCLEOTIDE SEQUENCE</scope>
    <source>
        <strain evidence="1">4be13</strain>
    </source>
</reference>
<keyword evidence="2" id="KW-1185">Reference proteome</keyword>
<dbReference type="AlphaFoldDB" id="A0A975BFJ5"/>
<accession>A0A975BFJ5</accession>
<name>A0A975BFJ5_9BACT</name>
<protein>
    <submittedName>
        <fullName evidence="1">Uncharacterized protein</fullName>
    </submittedName>
</protein>
<dbReference type="Proteomes" id="UP000663722">
    <property type="component" value="Chromosome"/>
</dbReference>
<gene>
    <name evidence="1" type="ORF">dnm_003570</name>
</gene>
<evidence type="ECO:0000313" key="1">
    <source>
        <dbReference type="EMBL" id="QTA84363.1"/>
    </source>
</evidence>
<evidence type="ECO:0000313" key="2">
    <source>
        <dbReference type="Proteomes" id="UP000663722"/>
    </source>
</evidence>
<organism evidence="1 2">
    <name type="scientific">Desulfonema magnum</name>
    <dbReference type="NCBI Taxonomy" id="45655"/>
    <lineage>
        <taxon>Bacteria</taxon>
        <taxon>Pseudomonadati</taxon>
        <taxon>Thermodesulfobacteriota</taxon>
        <taxon>Desulfobacteria</taxon>
        <taxon>Desulfobacterales</taxon>
        <taxon>Desulfococcaceae</taxon>
        <taxon>Desulfonema</taxon>
    </lineage>
</organism>
<dbReference type="KEGG" id="dmm:dnm_003570"/>
<sequence length="47" mass="5416">MYYYDPIQIFPGTIFSCAVLNEKNGHSEASFIKAEKCEVTNERMPEN</sequence>
<dbReference type="EMBL" id="CP061800">
    <property type="protein sequence ID" value="QTA84363.1"/>
    <property type="molecule type" value="Genomic_DNA"/>
</dbReference>
<proteinExistence type="predicted"/>